<reference evidence="3 4" key="1">
    <citation type="submission" date="2018-11" db="EMBL/GenBank/DDBJ databases">
        <title>Sequencing the genomes of 1000 actinobacteria strains.</title>
        <authorList>
            <person name="Klenk H.-P."/>
        </authorList>
    </citation>
    <scope>NUCLEOTIDE SEQUENCE [LARGE SCALE GENOMIC DNA]</scope>
    <source>
        <strain evidence="3 4">DSM 12652</strain>
    </source>
</reference>
<organism evidence="3 4">
    <name type="scientific">Nocardioides aurantiacus</name>
    <dbReference type="NCBI Taxonomy" id="86796"/>
    <lineage>
        <taxon>Bacteria</taxon>
        <taxon>Bacillati</taxon>
        <taxon>Actinomycetota</taxon>
        <taxon>Actinomycetes</taxon>
        <taxon>Propionibacteriales</taxon>
        <taxon>Nocardioidaceae</taxon>
        <taxon>Nocardioides</taxon>
    </lineage>
</organism>
<gene>
    <name evidence="3" type="ORF">EDD33_1000</name>
</gene>
<keyword evidence="2" id="KW-0812">Transmembrane</keyword>
<dbReference type="Proteomes" id="UP000281738">
    <property type="component" value="Unassembled WGS sequence"/>
</dbReference>
<evidence type="ECO:0000313" key="4">
    <source>
        <dbReference type="Proteomes" id="UP000281738"/>
    </source>
</evidence>
<dbReference type="OrthoDB" id="3765654at2"/>
<keyword evidence="2" id="KW-0472">Membrane</keyword>
<keyword evidence="2" id="KW-1133">Transmembrane helix</keyword>
<feature type="region of interest" description="Disordered" evidence="1">
    <location>
        <begin position="374"/>
        <end position="393"/>
    </location>
</feature>
<evidence type="ECO:0000313" key="3">
    <source>
        <dbReference type="EMBL" id="ROR90165.1"/>
    </source>
</evidence>
<dbReference type="RefSeq" id="WP_123389359.1">
    <property type="nucleotide sequence ID" value="NZ_RKHO01000001.1"/>
</dbReference>
<proteinExistence type="predicted"/>
<sequence>MRTTSQAPGEDPAGTSRGRRLPGGRRTWIALLVVLVVLAVVVTLLVRRDGGLSGAVEAVEGGSPSASPAPRPVTVATLLGVTDAQEVAPRQRWRLVGTTDNTRGTGINTVCQQSRFADPEGEGTFVRSFATTNAPRRTLLQTVEISASEKAAGAAYDTTLGWFAGCREARLQLQGTYRLDGLGDEAQLLRLRLPDARRPAQTRSLVVGVVRTGALTVSTVAVTRGGDSVRNAAAARVLTSAVTGLCETDPAGECPGEVRATPVLPPRSGEALGTLAAADLPVVGRINRPWVGTRPVPARPNPSSTTCDRADFVRAGAPRARTRTFLVPGARVDERFGVSQTYGRFPTVARAQRLVDRIEAAMARCEKDDLSAEVSAAQVDRPGPRGSVSSSWRLDSEVREDETVGYWMGVARVGRWVTQVLLTPVEGADVDSATFEALVVRARDRLFGLTGPRR</sequence>
<dbReference type="EMBL" id="RKHO01000001">
    <property type="protein sequence ID" value="ROR90165.1"/>
    <property type="molecule type" value="Genomic_DNA"/>
</dbReference>
<protein>
    <submittedName>
        <fullName evidence="3">Uncharacterized protein</fullName>
    </submittedName>
</protein>
<feature type="region of interest" description="Disordered" evidence="1">
    <location>
        <begin position="1"/>
        <end position="21"/>
    </location>
</feature>
<evidence type="ECO:0000256" key="2">
    <source>
        <dbReference type="SAM" id="Phobius"/>
    </source>
</evidence>
<dbReference type="AlphaFoldDB" id="A0A3N2CRK6"/>
<comment type="caution">
    <text evidence="3">The sequence shown here is derived from an EMBL/GenBank/DDBJ whole genome shotgun (WGS) entry which is preliminary data.</text>
</comment>
<feature type="transmembrane region" description="Helical" evidence="2">
    <location>
        <begin position="27"/>
        <end position="46"/>
    </location>
</feature>
<name>A0A3N2CRK6_9ACTN</name>
<evidence type="ECO:0000256" key="1">
    <source>
        <dbReference type="SAM" id="MobiDB-lite"/>
    </source>
</evidence>
<accession>A0A3N2CRK6</accession>
<keyword evidence="4" id="KW-1185">Reference proteome</keyword>